<proteinExistence type="predicted"/>
<evidence type="ECO:0000256" key="1">
    <source>
        <dbReference type="SAM" id="MobiDB-lite"/>
    </source>
</evidence>
<evidence type="ECO:0000313" key="3">
    <source>
        <dbReference type="Proteomes" id="UP000800096"/>
    </source>
</evidence>
<gene>
    <name evidence="2" type="ORF">BDU57DRAFT_510703</name>
</gene>
<feature type="compositionally biased region" description="Polar residues" evidence="1">
    <location>
        <begin position="58"/>
        <end position="71"/>
    </location>
</feature>
<dbReference type="EMBL" id="ML979132">
    <property type="protein sequence ID" value="KAF1921742.1"/>
    <property type="molecule type" value="Genomic_DNA"/>
</dbReference>
<organism evidence="2 3">
    <name type="scientific">Ampelomyces quisqualis</name>
    <name type="common">Powdery mildew agent</name>
    <dbReference type="NCBI Taxonomy" id="50730"/>
    <lineage>
        <taxon>Eukaryota</taxon>
        <taxon>Fungi</taxon>
        <taxon>Dikarya</taxon>
        <taxon>Ascomycota</taxon>
        <taxon>Pezizomycotina</taxon>
        <taxon>Dothideomycetes</taxon>
        <taxon>Pleosporomycetidae</taxon>
        <taxon>Pleosporales</taxon>
        <taxon>Pleosporineae</taxon>
        <taxon>Phaeosphaeriaceae</taxon>
        <taxon>Ampelomyces</taxon>
    </lineage>
</organism>
<dbReference type="AlphaFoldDB" id="A0A6A5R232"/>
<accession>A0A6A5R232</accession>
<keyword evidence="3" id="KW-1185">Reference proteome</keyword>
<evidence type="ECO:0000313" key="2">
    <source>
        <dbReference type="EMBL" id="KAF1921742.1"/>
    </source>
</evidence>
<protein>
    <submittedName>
        <fullName evidence="2">Uncharacterized protein</fullName>
    </submittedName>
</protein>
<name>A0A6A5R232_AMPQU</name>
<dbReference type="Proteomes" id="UP000800096">
    <property type="component" value="Unassembled WGS sequence"/>
</dbReference>
<feature type="region of interest" description="Disordered" evidence="1">
    <location>
        <begin position="46"/>
        <end position="71"/>
    </location>
</feature>
<reference evidence="2" key="1">
    <citation type="journal article" date="2020" name="Stud. Mycol.">
        <title>101 Dothideomycetes genomes: a test case for predicting lifestyles and emergence of pathogens.</title>
        <authorList>
            <person name="Haridas S."/>
            <person name="Albert R."/>
            <person name="Binder M."/>
            <person name="Bloem J."/>
            <person name="Labutti K."/>
            <person name="Salamov A."/>
            <person name="Andreopoulos B."/>
            <person name="Baker S."/>
            <person name="Barry K."/>
            <person name="Bills G."/>
            <person name="Bluhm B."/>
            <person name="Cannon C."/>
            <person name="Castanera R."/>
            <person name="Culley D."/>
            <person name="Daum C."/>
            <person name="Ezra D."/>
            <person name="Gonzalez J."/>
            <person name="Henrissat B."/>
            <person name="Kuo A."/>
            <person name="Liang C."/>
            <person name="Lipzen A."/>
            <person name="Lutzoni F."/>
            <person name="Magnuson J."/>
            <person name="Mondo S."/>
            <person name="Nolan M."/>
            <person name="Ohm R."/>
            <person name="Pangilinan J."/>
            <person name="Park H.-J."/>
            <person name="Ramirez L."/>
            <person name="Alfaro M."/>
            <person name="Sun H."/>
            <person name="Tritt A."/>
            <person name="Yoshinaga Y."/>
            <person name="Zwiers L.-H."/>
            <person name="Turgeon B."/>
            <person name="Goodwin S."/>
            <person name="Spatafora J."/>
            <person name="Crous P."/>
            <person name="Grigoriev I."/>
        </authorList>
    </citation>
    <scope>NUCLEOTIDE SEQUENCE</scope>
    <source>
        <strain evidence="2">HMLAC05119</strain>
    </source>
</reference>
<sequence length="199" mass="22010">MRRRSPRVGEEGSTARHVEFGRLLQQHGRRCTLWYRRRGECQGAWSDKGTPVGAPRNRLQSSGQARCTPTGTGHLSRIETGERLTLPRRYSRATLACWRRTWPAIQSMPYTPGLLLSTQMLKSVHLPHPHPVHATAVFCPPTSVALLLTRDGTAAAPITLPVSATHSPCRRRPLALTCRPHWAFQPAGALTLHPEALAG</sequence>